<accession>A0ABS8P3H1</accession>
<keyword evidence="3" id="KW-1185">Reference proteome</keyword>
<dbReference type="EMBL" id="JAJNDB010000001">
    <property type="protein sequence ID" value="MCD2192783.1"/>
    <property type="molecule type" value="Genomic_DNA"/>
</dbReference>
<dbReference type="Proteomes" id="UP001199469">
    <property type="component" value="Unassembled WGS sequence"/>
</dbReference>
<keyword evidence="1" id="KW-1133">Transmembrane helix</keyword>
<gene>
    <name evidence="2" type="ORF">LQ327_05200</name>
</gene>
<sequence>MNPATPPDPSPLTGHEQAVLAAISAHEHRWDAGFADSLATGDVRRPGHRWRTLLLVLAVVVPVAVGPLVLSSAWVLAIAAVALLVVIPTTLVVWALRQGRVYP</sequence>
<organism evidence="2 3">
    <name type="scientific">Actinomycetospora endophytica</name>
    <dbReference type="NCBI Taxonomy" id="2291215"/>
    <lineage>
        <taxon>Bacteria</taxon>
        <taxon>Bacillati</taxon>
        <taxon>Actinomycetota</taxon>
        <taxon>Actinomycetes</taxon>
        <taxon>Pseudonocardiales</taxon>
        <taxon>Pseudonocardiaceae</taxon>
        <taxon>Actinomycetospora</taxon>
    </lineage>
</organism>
<evidence type="ECO:0000313" key="2">
    <source>
        <dbReference type="EMBL" id="MCD2192783.1"/>
    </source>
</evidence>
<feature type="transmembrane region" description="Helical" evidence="1">
    <location>
        <begin position="52"/>
        <end position="70"/>
    </location>
</feature>
<dbReference type="RefSeq" id="WP_230730452.1">
    <property type="nucleotide sequence ID" value="NZ_JAJNDB010000001.1"/>
</dbReference>
<keyword evidence="1" id="KW-0812">Transmembrane</keyword>
<evidence type="ECO:0000313" key="3">
    <source>
        <dbReference type="Proteomes" id="UP001199469"/>
    </source>
</evidence>
<protein>
    <submittedName>
        <fullName evidence="2">DUF3040 domain-containing protein</fullName>
    </submittedName>
</protein>
<keyword evidence="1" id="KW-0472">Membrane</keyword>
<name>A0ABS8P3H1_9PSEU</name>
<dbReference type="InterPro" id="IPR021401">
    <property type="entry name" value="DUF3040"/>
</dbReference>
<feature type="transmembrane region" description="Helical" evidence="1">
    <location>
        <begin position="76"/>
        <end position="96"/>
    </location>
</feature>
<evidence type="ECO:0000256" key="1">
    <source>
        <dbReference type="SAM" id="Phobius"/>
    </source>
</evidence>
<dbReference type="Pfam" id="PF11239">
    <property type="entry name" value="DUF3040"/>
    <property type="match status" value="1"/>
</dbReference>
<reference evidence="2 3" key="1">
    <citation type="submission" date="2021-11" db="EMBL/GenBank/DDBJ databases">
        <title>Draft genome sequence of Actinomycetospora sp. SF1 isolated from the rhizosphere soil.</title>
        <authorList>
            <person name="Duangmal K."/>
            <person name="Chantavorakit T."/>
        </authorList>
    </citation>
    <scope>NUCLEOTIDE SEQUENCE [LARGE SCALE GENOMIC DNA]</scope>
    <source>
        <strain evidence="2 3">TBRC 5722</strain>
    </source>
</reference>
<comment type="caution">
    <text evidence="2">The sequence shown here is derived from an EMBL/GenBank/DDBJ whole genome shotgun (WGS) entry which is preliminary data.</text>
</comment>
<proteinExistence type="predicted"/>